<evidence type="ECO:0000256" key="2">
    <source>
        <dbReference type="ARBA" id="ARBA00022729"/>
    </source>
</evidence>
<keyword evidence="4" id="KW-0472">Membrane</keyword>
<keyword evidence="2" id="KW-0732">Signal</keyword>
<dbReference type="PANTHER" id="PTHR11010:SF110">
    <property type="entry name" value="PROLYLCARBOXYPEPTIDASE-LIKE PROTEIN-RELATED"/>
    <property type="match status" value="1"/>
</dbReference>
<dbReference type="EMBL" id="LR881468">
    <property type="protein sequence ID" value="CAD5324421.1"/>
    <property type="molecule type" value="Genomic_DNA"/>
</dbReference>
<evidence type="ECO:0000313" key="6">
    <source>
        <dbReference type="Proteomes" id="UP000516314"/>
    </source>
</evidence>
<evidence type="ECO:0000256" key="4">
    <source>
        <dbReference type="SAM" id="Phobius"/>
    </source>
</evidence>
<dbReference type="Gene3D" id="1.20.120.980">
    <property type="entry name" value="Serine carboxypeptidase S28, SKS domain"/>
    <property type="match status" value="1"/>
</dbReference>
<reference evidence="5 6" key="1">
    <citation type="submission" date="2020-09" db="EMBL/GenBank/DDBJ databases">
        <authorList>
            <person name="Ashkenazy H."/>
        </authorList>
    </citation>
    <scope>NUCLEOTIDE SEQUENCE [LARGE SCALE GENOMIC DNA]</scope>
    <source>
        <strain evidence="6">cv. Cdm-0</strain>
    </source>
</reference>
<evidence type="ECO:0000313" key="5">
    <source>
        <dbReference type="EMBL" id="CAD5324421.1"/>
    </source>
</evidence>
<dbReference type="AlphaFoldDB" id="A0A7G2ERI3"/>
<dbReference type="GO" id="GO:0006508">
    <property type="term" value="P:proteolysis"/>
    <property type="evidence" value="ECO:0007669"/>
    <property type="project" value="UniProtKB-KW"/>
</dbReference>
<sequence>MSKECHNKIHKSWDEIDRIAAKPNSLSILSKNFKLCNPLNDIIELKSYVSYIYARTAQYSDNQFSVARLCEAINTSPPNTKSDLLDQIFAGVVASRGNISCYGMSSPSYQMTNDDRAWGWQRRKSNSLTMINSTNQDFPLPPHQSHSSSGLVVLFGVMASVAFVIVVVATVCYCLDHREQARPRVEQ</sequence>
<evidence type="ECO:0000256" key="3">
    <source>
        <dbReference type="ARBA" id="ARBA00022801"/>
    </source>
</evidence>
<gene>
    <name evidence="5" type="ORF">AT9943_LOCUS12314</name>
</gene>
<proteinExistence type="predicted"/>
<evidence type="ECO:0000256" key="1">
    <source>
        <dbReference type="ARBA" id="ARBA00022670"/>
    </source>
</evidence>
<protein>
    <submittedName>
        <fullName evidence="5">(thale cress) hypothetical protein</fullName>
    </submittedName>
</protein>
<feature type="transmembrane region" description="Helical" evidence="4">
    <location>
        <begin position="151"/>
        <end position="175"/>
    </location>
</feature>
<name>A0A7G2ERI3_ARATH</name>
<dbReference type="PANTHER" id="PTHR11010">
    <property type="entry name" value="PROTEASE S28 PRO-X CARBOXYPEPTIDASE-RELATED"/>
    <property type="match status" value="1"/>
</dbReference>
<dbReference type="Proteomes" id="UP000516314">
    <property type="component" value="Chromosome 3"/>
</dbReference>
<accession>A0A7G2ERI3</accession>
<keyword evidence="4" id="KW-0812">Transmembrane</keyword>
<dbReference type="GO" id="GO:0008233">
    <property type="term" value="F:peptidase activity"/>
    <property type="evidence" value="ECO:0007669"/>
    <property type="project" value="UniProtKB-KW"/>
</dbReference>
<dbReference type="InterPro" id="IPR042269">
    <property type="entry name" value="Ser_carbopepase_S28_SKS"/>
</dbReference>
<keyword evidence="3" id="KW-0378">Hydrolase</keyword>
<keyword evidence="4" id="KW-1133">Transmembrane helix</keyword>
<organism evidence="5 6">
    <name type="scientific">Arabidopsis thaliana</name>
    <name type="common">Mouse-ear cress</name>
    <dbReference type="NCBI Taxonomy" id="3702"/>
    <lineage>
        <taxon>Eukaryota</taxon>
        <taxon>Viridiplantae</taxon>
        <taxon>Streptophyta</taxon>
        <taxon>Embryophyta</taxon>
        <taxon>Tracheophyta</taxon>
        <taxon>Spermatophyta</taxon>
        <taxon>Magnoliopsida</taxon>
        <taxon>eudicotyledons</taxon>
        <taxon>Gunneridae</taxon>
        <taxon>Pentapetalae</taxon>
        <taxon>rosids</taxon>
        <taxon>malvids</taxon>
        <taxon>Brassicales</taxon>
        <taxon>Brassicaceae</taxon>
        <taxon>Camelineae</taxon>
        <taxon>Arabidopsis</taxon>
    </lineage>
</organism>
<keyword evidence="1" id="KW-0645">Protease</keyword>